<dbReference type="SUPFAM" id="SSF53335">
    <property type="entry name" value="S-adenosyl-L-methionine-dependent methyltransferases"/>
    <property type="match status" value="1"/>
</dbReference>
<reference evidence="1" key="1">
    <citation type="submission" date="2021-01" db="EMBL/GenBank/DDBJ databases">
        <authorList>
            <person name="Corre E."/>
            <person name="Pelletier E."/>
            <person name="Niang G."/>
            <person name="Scheremetjew M."/>
            <person name="Finn R."/>
            <person name="Kale V."/>
            <person name="Holt S."/>
            <person name="Cochrane G."/>
            <person name="Meng A."/>
            <person name="Brown T."/>
            <person name="Cohen L."/>
        </authorList>
    </citation>
    <scope>NUCLEOTIDE SEQUENCE</scope>
    <source>
        <strain evidence="1">CCMP645</strain>
    </source>
</reference>
<gene>
    <name evidence="1" type="ORF">PCAR00345_LOCUS33757</name>
</gene>
<dbReference type="AlphaFoldDB" id="A0A7S4BYD7"/>
<accession>A0A7S4BYD7</accession>
<protein>
    <submittedName>
        <fullName evidence="1">Uncharacterized protein</fullName>
    </submittedName>
</protein>
<sequence length="149" mass="16289">MHRCEKHSYSGVWRLPAHQVPELHALCVDALAQARLPESGPECEFICGDAIELLKQPSSDREPPDVVFAYSTAFASNGVELTDFSLACAFLPVGSRVVTTDKLLVSEEDAGWRFDLLATLDGPNRETGGSTGYVWEVGRSLRNDAQVHS</sequence>
<proteinExistence type="predicted"/>
<dbReference type="InterPro" id="IPR029063">
    <property type="entry name" value="SAM-dependent_MTases_sf"/>
</dbReference>
<name>A0A7S4BYD7_CHRCT</name>
<organism evidence="1">
    <name type="scientific">Chrysotila carterae</name>
    <name type="common">Marine alga</name>
    <name type="synonym">Syracosphaera carterae</name>
    <dbReference type="NCBI Taxonomy" id="13221"/>
    <lineage>
        <taxon>Eukaryota</taxon>
        <taxon>Haptista</taxon>
        <taxon>Haptophyta</taxon>
        <taxon>Prymnesiophyceae</taxon>
        <taxon>Isochrysidales</taxon>
        <taxon>Isochrysidaceae</taxon>
        <taxon>Chrysotila</taxon>
    </lineage>
</organism>
<dbReference type="EMBL" id="HBIZ01052782">
    <property type="protein sequence ID" value="CAE0781093.1"/>
    <property type="molecule type" value="Transcribed_RNA"/>
</dbReference>
<evidence type="ECO:0000313" key="1">
    <source>
        <dbReference type="EMBL" id="CAE0781093.1"/>
    </source>
</evidence>